<dbReference type="EMBL" id="SDMP01000005">
    <property type="protein sequence ID" value="RYR56456.1"/>
    <property type="molecule type" value="Genomic_DNA"/>
</dbReference>
<comment type="caution">
    <text evidence="1">The sequence shown here is derived from an EMBL/GenBank/DDBJ whole genome shotgun (WGS) entry which is preliminary data.</text>
</comment>
<name>A0A445CZU5_ARAHY</name>
<evidence type="ECO:0000313" key="2">
    <source>
        <dbReference type="Proteomes" id="UP000289738"/>
    </source>
</evidence>
<accession>A0A445CZU5</accession>
<evidence type="ECO:0000313" key="1">
    <source>
        <dbReference type="EMBL" id="RYR56456.1"/>
    </source>
</evidence>
<dbReference type="Proteomes" id="UP000289738">
    <property type="component" value="Chromosome A05"/>
</dbReference>
<keyword evidence="2" id="KW-1185">Reference proteome</keyword>
<sequence>MAMAEYNWMKMMDQLRWKFSCGRLHVKRYLRVVRIEKVYGRKYEAGTNRGCWMICSNRRVQESKMKIKD</sequence>
<protein>
    <submittedName>
        <fullName evidence="1">Uncharacterized protein</fullName>
    </submittedName>
</protein>
<organism evidence="1 2">
    <name type="scientific">Arachis hypogaea</name>
    <name type="common">Peanut</name>
    <dbReference type="NCBI Taxonomy" id="3818"/>
    <lineage>
        <taxon>Eukaryota</taxon>
        <taxon>Viridiplantae</taxon>
        <taxon>Streptophyta</taxon>
        <taxon>Embryophyta</taxon>
        <taxon>Tracheophyta</taxon>
        <taxon>Spermatophyta</taxon>
        <taxon>Magnoliopsida</taxon>
        <taxon>eudicotyledons</taxon>
        <taxon>Gunneridae</taxon>
        <taxon>Pentapetalae</taxon>
        <taxon>rosids</taxon>
        <taxon>fabids</taxon>
        <taxon>Fabales</taxon>
        <taxon>Fabaceae</taxon>
        <taxon>Papilionoideae</taxon>
        <taxon>50 kb inversion clade</taxon>
        <taxon>dalbergioids sensu lato</taxon>
        <taxon>Dalbergieae</taxon>
        <taxon>Pterocarpus clade</taxon>
        <taxon>Arachis</taxon>
    </lineage>
</organism>
<reference evidence="1 2" key="1">
    <citation type="submission" date="2019-01" db="EMBL/GenBank/DDBJ databases">
        <title>Sequencing of cultivated peanut Arachis hypogaea provides insights into genome evolution and oil improvement.</title>
        <authorList>
            <person name="Chen X."/>
        </authorList>
    </citation>
    <scope>NUCLEOTIDE SEQUENCE [LARGE SCALE GENOMIC DNA]</scope>
    <source>
        <strain evidence="2">cv. Fuhuasheng</strain>
        <tissue evidence="1">Leaves</tissue>
    </source>
</reference>
<proteinExistence type="predicted"/>
<dbReference type="AlphaFoldDB" id="A0A445CZU5"/>
<gene>
    <name evidence="1" type="ORF">Ahy_A05g022160</name>
</gene>